<dbReference type="SUPFAM" id="SSF53756">
    <property type="entry name" value="UDP-Glycosyltransferase/glycogen phosphorylase"/>
    <property type="match status" value="1"/>
</dbReference>
<reference evidence="7 8" key="1">
    <citation type="submission" date="2020-08" db="EMBL/GenBank/DDBJ databases">
        <title>Genomic Encyclopedia of Type Strains, Phase IV (KMG-IV): sequencing the most valuable type-strain genomes for metagenomic binning, comparative biology and taxonomic classification.</title>
        <authorList>
            <person name="Goeker M."/>
        </authorList>
    </citation>
    <scope>NUCLEOTIDE SEQUENCE [LARGE SCALE GENOMIC DNA]</scope>
    <source>
        <strain evidence="7 8">DSM 26736</strain>
    </source>
</reference>
<dbReference type="PANTHER" id="PTHR43174:SF2">
    <property type="entry name" value="UDP-N-ACETYLGLUCOSAMINE 2-EPIMERASE"/>
    <property type="match status" value="1"/>
</dbReference>
<feature type="domain" description="UDP-N-acetylglucosamine 2-epimerase" evidence="6">
    <location>
        <begin position="24"/>
        <end position="370"/>
    </location>
</feature>
<comment type="caution">
    <text evidence="7">The sequence shown here is derived from an EMBL/GenBank/DDBJ whole genome shotgun (WGS) entry which is preliminary data.</text>
</comment>
<evidence type="ECO:0000256" key="1">
    <source>
        <dbReference type="ARBA" id="ARBA00023235"/>
    </source>
</evidence>
<gene>
    <name evidence="7" type="ORF">FHT02_001747</name>
</gene>
<evidence type="ECO:0000259" key="6">
    <source>
        <dbReference type="Pfam" id="PF02350"/>
    </source>
</evidence>
<comment type="similarity">
    <text evidence="3 5">Belongs to the UDP-N-acetylglucosamine 2-epimerase family.</text>
</comment>
<organism evidence="7 8">
    <name type="scientific">Sphingomonas xinjiangensis</name>
    <dbReference type="NCBI Taxonomy" id="643568"/>
    <lineage>
        <taxon>Bacteria</taxon>
        <taxon>Pseudomonadati</taxon>
        <taxon>Pseudomonadota</taxon>
        <taxon>Alphaproteobacteria</taxon>
        <taxon>Sphingomonadales</taxon>
        <taxon>Sphingomonadaceae</taxon>
        <taxon>Sphingomonas</taxon>
    </lineage>
</organism>
<evidence type="ECO:0000256" key="3">
    <source>
        <dbReference type="ARBA" id="ARBA00038209"/>
    </source>
</evidence>
<keyword evidence="1 5" id="KW-0413">Isomerase</keyword>
<dbReference type="AlphaFoldDB" id="A0A840YLT4"/>
<dbReference type="EMBL" id="JACIJF010000004">
    <property type="protein sequence ID" value="MBB5710516.1"/>
    <property type="molecule type" value="Genomic_DNA"/>
</dbReference>
<dbReference type="Pfam" id="PF02350">
    <property type="entry name" value="Epimerase_2"/>
    <property type="match status" value="1"/>
</dbReference>
<dbReference type="GO" id="GO:0008761">
    <property type="term" value="F:UDP-N-acetylglucosamine 2-epimerase activity"/>
    <property type="evidence" value="ECO:0007669"/>
    <property type="project" value="UniProtKB-EC"/>
</dbReference>
<evidence type="ECO:0000256" key="2">
    <source>
        <dbReference type="ARBA" id="ARBA00036080"/>
    </source>
</evidence>
<dbReference type="CDD" id="cd03786">
    <property type="entry name" value="GTB_UDP-GlcNAc_2-Epimerase"/>
    <property type="match status" value="1"/>
</dbReference>
<dbReference type="EC" id="5.1.3.14" evidence="4"/>
<dbReference type="PANTHER" id="PTHR43174">
    <property type="entry name" value="UDP-N-ACETYLGLUCOSAMINE 2-EPIMERASE"/>
    <property type="match status" value="1"/>
</dbReference>
<keyword evidence="8" id="KW-1185">Reference proteome</keyword>
<evidence type="ECO:0000313" key="7">
    <source>
        <dbReference type="EMBL" id="MBB5710516.1"/>
    </source>
</evidence>
<protein>
    <recommendedName>
        <fullName evidence="4">UDP-N-acetylglucosamine 2-epimerase (non-hydrolyzing)</fullName>
        <ecNumber evidence="4">5.1.3.14</ecNumber>
    </recommendedName>
</protein>
<accession>A0A840YLT4</accession>
<comment type="catalytic activity">
    <reaction evidence="2">
        <text>UDP-N-acetyl-alpha-D-glucosamine = UDP-N-acetyl-alpha-D-mannosamine</text>
        <dbReference type="Rhea" id="RHEA:17213"/>
        <dbReference type="ChEBI" id="CHEBI:57705"/>
        <dbReference type="ChEBI" id="CHEBI:68623"/>
        <dbReference type="EC" id="5.1.3.14"/>
    </reaction>
</comment>
<dbReference type="InterPro" id="IPR003331">
    <property type="entry name" value="UDP_GlcNAc_Epimerase_2_dom"/>
</dbReference>
<dbReference type="InterPro" id="IPR029767">
    <property type="entry name" value="WecB-like"/>
</dbReference>
<evidence type="ECO:0000313" key="8">
    <source>
        <dbReference type="Proteomes" id="UP000527143"/>
    </source>
</evidence>
<dbReference type="Gene3D" id="3.40.50.2000">
    <property type="entry name" value="Glycogen Phosphorylase B"/>
    <property type="match status" value="2"/>
</dbReference>
<sequence length="376" mass="40383">MAEPKVLLVFGTRPEAIKLFPVVRALQAHGGMAVRTCVTAQHRSLLDQVLAVAGLKPDVDLNVMTPGQSLDQLTARLLTGIGDVLDREKPDRVIVQGDTATAMTGALAAYYRKIPVGHVEAGLRSGNIYQPWPEEVNRRIVAPIADQHFAPTQTAADALLAENIAPGTVHVTGNTVIDALHLTRKRIEADPSLVAGLDRIAARFTGKRIILVTTHRRENFGGGMTDIARALRRIAERPDVAILFPVHPNPNVVAVMDEVLGHPANIARIDPLDYPHFIRALELAHLVLSDSGGVQEEAPALGKPVLVMRETTERPEGVAAGTARLVGTDPDRIVTEISTLLDVPQRYSAMARAHNPFGDGQAAQRIAGIVAHGFGL</sequence>
<evidence type="ECO:0000256" key="4">
    <source>
        <dbReference type="ARBA" id="ARBA00038858"/>
    </source>
</evidence>
<proteinExistence type="inferred from homology"/>
<dbReference type="NCBIfam" id="TIGR00236">
    <property type="entry name" value="wecB"/>
    <property type="match status" value="1"/>
</dbReference>
<name>A0A840YLT4_9SPHN</name>
<dbReference type="Proteomes" id="UP000527143">
    <property type="component" value="Unassembled WGS sequence"/>
</dbReference>
<dbReference type="RefSeq" id="WP_184086530.1">
    <property type="nucleotide sequence ID" value="NZ_JACIJF010000004.1"/>
</dbReference>
<evidence type="ECO:0000256" key="5">
    <source>
        <dbReference type="RuleBase" id="RU003513"/>
    </source>
</evidence>